<dbReference type="Gene3D" id="3.60.60.10">
    <property type="entry name" value="Penicillin V Acylase, Chain A"/>
    <property type="match status" value="1"/>
</dbReference>
<organism evidence="4 5">
    <name type="scientific">Staphylococcus saprophyticus</name>
    <dbReference type="NCBI Taxonomy" id="29385"/>
    <lineage>
        <taxon>Bacteria</taxon>
        <taxon>Bacillati</taxon>
        <taxon>Bacillota</taxon>
        <taxon>Bacilli</taxon>
        <taxon>Bacillales</taxon>
        <taxon>Staphylococcaceae</taxon>
        <taxon>Staphylococcus</taxon>
    </lineage>
</organism>
<dbReference type="PANTHER" id="PTHR35527">
    <property type="entry name" value="CHOLOYLGLYCINE HYDROLASE"/>
    <property type="match status" value="1"/>
</dbReference>
<feature type="domain" description="Choloylglycine hydrolase/NAAA C-terminal" evidence="3">
    <location>
        <begin position="2"/>
        <end position="305"/>
    </location>
</feature>
<dbReference type="Pfam" id="PF02275">
    <property type="entry name" value="CBAH"/>
    <property type="match status" value="1"/>
</dbReference>
<name>A0A380HJR0_STASA</name>
<evidence type="ECO:0000256" key="1">
    <source>
        <dbReference type="ARBA" id="ARBA00006625"/>
    </source>
</evidence>
<evidence type="ECO:0000259" key="3">
    <source>
        <dbReference type="Pfam" id="PF02275"/>
    </source>
</evidence>
<protein>
    <submittedName>
        <fullName evidence="4">Choloylglycine hydrolase</fullName>
    </submittedName>
</protein>
<evidence type="ECO:0000313" key="4">
    <source>
        <dbReference type="EMBL" id="SUM81786.1"/>
    </source>
</evidence>
<keyword evidence="2 4" id="KW-0378">Hydrolase</keyword>
<dbReference type="InterPro" id="IPR029132">
    <property type="entry name" value="CBAH/NAAA_C"/>
</dbReference>
<dbReference type="Proteomes" id="UP000254707">
    <property type="component" value="Unassembled WGS sequence"/>
</dbReference>
<gene>
    <name evidence="4" type="primary">yxeI</name>
    <name evidence="4" type="ORF">NCTC7688_00280</name>
</gene>
<dbReference type="GO" id="GO:0016787">
    <property type="term" value="F:hydrolase activity"/>
    <property type="evidence" value="ECO:0007669"/>
    <property type="project" value="UniProtKB-KW"/>
</dbReference>
<dbReference type="CDD" id="cd00542">
    <property type="entry name" value="Ntn_PVA"/>
    <property type="match status" value="1"/>
</dbReference>
<dbReference type="RefSeq" id="WP_115340432.1">
    <property type="nucleotide sequence ID" value="NZ_UHED01000001.1"/>
</dbReference>
<dbReference type="EMBL" id="UHED01000001">
    <property type="protein sequence ID" value="SUM81786.1"/>
    <property type="molecule type" value="Genomic_DNA"/>
</dbReference>
<dbReference type="AlphaFoldDB" id="A0A380HJR0"/>
<dbReference type="InterPro" id="IPR029055">
    <property type="entry name" value="Ntn_hydrolases_N"/>
</dbReference>
<accession>A0A380HJR0</accession>
<sequence length="331" mass="37397">MCTGFSFLSKSKQAILGRTMDFVYHLEGQPAVQPRHFYWESRVEYKGKTQYGFIGSGSDMEGFLFGDGLNEHGVGVSIQYFRGYASYATEVRKGYMNIAQNEVITWVLGYNKNIDDLIENGKQVNVVAHVLNDIAEVPPLHYHITDDTGRSVELTFQDGKIVINENPIGVLTNNPDLNWHYENLRNYTAVTPHKPEAKNVMGQSLGSLGNEGGTYGLPGGYTSPERFIKTAYLKNYLIGSEDPEYDVMDAFKLLDSVSIPKGAVLDENGDMHYTLYQTVFNLTTRTMYLKWYDTNQITELQLTEDLILKEDMTIFEPVQGFVTNKLNHTSS</sequence>
<dbReference type="SUPFAM" id="SSF56235">
    <property type="entry name" value="N-terminal nucleophile aminohydrolases (Ntn hydrolases)"/>
    <property type="match status" value="1"/>
</dbReference>
<comment type="similarity">
    <text evidence="1">Belongs to the peptidase C59 family.</text>
</comment>
<evidence type="ECO:0000313" key="5">
    <source>
        <dbReference type="Proteomes" id="UP000254707"/>
    </source>
</evidence>
<proteinExistence type="inferred from homology"/>
<evidence type="ECO:0000256" key="2">
    <source>
        <dbReference type="ARBA" id="ARBA00022801"/>
    </source>
</evidence>
<dbReference type="PANTHER" id="PTHR35527:SF2">
    <property type="entry name" value="HYDROLASE"/>
    <property type="match status" value="1"/>
</dbReference>
<dbReference type="InterPro" id="IPR052193">
    <property type="entry name" value="Peptidase_C59"/>
</dbReference>
<reference evidence="4 5" key="1">
    <citation type="submission" date="2018-06" db="EMBL/GenBank/DDBJ databases">
        <authorList>
            <consortium name="Pathogen Informatics"/>
            <person name="Doyle S."/>
        </authorList>
    </citation>
    <scope>NUCLEOTIDE SEQUENCE [LARGE SCALE GENOMIC DNA]</scope>
    <source>
        <strain evidence="4 5">NCTC7688</strain>
    </source>
</reference>